<dbReference type="GO" id="GO:0004113">
    <property type="term" value="F:2',3'-cyclic-nucleotide 3'-phosphodiesterase activity"/>
    <property type="evidence" value="ECO:0007669"/>
    <property type="project" value="InterPro"/>
</dbReference>
<dbReference type="InterPro" id="IPR009097">
    <property type="entry name" value="Cyclic_Pdiesterase"/>
</dbReference>
<organism evidence="3 4">
    <name type="scientific">Salinarimonas ramus</name>
    <dbReference type="NCBI Taxonomy" id="690164"/>
    <lineage>
        <taxon>Bacteria</taxon>
        <taxon>Pseudomonadati</taxon>
        <taxon>Pseudomonadota</taxon>
        <taxon>Alphaproteobacteria</taxon>
        <taxon>Hyphomicrobiales</taxon>
        <taxon>Salinarimonadaceae</taxon>
        <taxon>Salinarimonas</taxon>
    </lineage>
</organism>
<dbReference type="GO" id="GO:0008664">
    <property type="term" value="F:RNA 2',3'-cyclic 3'-phosphodiesterase activity"/>
    <property type="evidence" value="ECO:0007669"/>
    <property type="project" value="UniProtKB-EC"/>
</dbReference>
<feature type="short sequence motif" description="HXTX 1" evidence="2">
    <location>
        <begin position="37"/>
        <end position="40"/>
    </location>
</feature>
<accession>A0A917QJE9</accession>
<dbReference type="HAMAP" id="MF_01940">
    <property type="entry name" value="RNA_CPDase"/>
    <property type="match status" value="1"/>
</dbReference>
<evidence type="ECO:0000313" key="4">
    <source>
        <dbReference type="Proteomes" id="UP000600449"/>
    </source>
</evidence>
<dbReference type="NCBIfam" id="TIGR02258">
    <property type="entry name" value="2_5_ligase"/>
    <property type="match status" value="1"/>
</dbReference>
<sequence>MPRLFVGLEIPEDVVSALAACRGGLPGARWVEPENYHVTLRFIGDVDADVAEDVYALLAEARARAPVEIVLDGLGCFGGDKPHAVFAEVHASEALVALHEETERLVRRAGLAPERRKFKPHVTLARLRQAAPGDVAAWIEARAPFERLSFSAERIAVFSAREQTGGGPYVVEAAFPMA</sequence>
<dbReference type="SUPFAM" id="SSF55144">
    <property type="entry name" value="LigT-like"/>
    <property type="match status" value="1"/>
</dbReference>
<dbReference type="InterPro" id="IPR004175">
    <property type="entry name" value="RNA_CPDase"/>
</dbReference>
<dbReference type="Gene3D" id="3.90.1140.10">
    <property type="entry name" value="Cyclic phosphodiesterase"/>
    <property type="match status" value="1"/>
</dbReference>
<gene>
    <name evidence="3" type="primary">ligT</name>
    <name evidence="3" type="ORF">GCM10011322_43660</name>
</gene>
<protein>
    <recommendedName>
        <fullName evidence="2">RNA 2',3'-cyclic phosphodiesterase</fullName>
        <shortName evidence="2">RNA 2',3'-CPDase</shortName>
        <ecNumber evidence="2">3.1.4.58</ecNumber>
    </recommendedName>
</protein>
<evidence type="ECO:0000256" key="2">
    <source>
        <dbReference type="HAMAP-Rule" id="MF_01940"/>
    </source>
</evidence>
<evidence type="ECO:0000313" key="3">
    <source>
        <dbReference type="EMBL" id="GGK51897.1"/>
    </source>
</evidence>
<comment type="catalytic activity">
    <reaction evidence="2">
        <text>a 3'-end 2',3'-cyclophospho-ribonucleotide-RNA + H2O = a 3'-end 2'-phospho-ribonucleotide-RNA + H(+)</text>
        <dbReference type="Rhea" id="RHEA:11828"/>
        <dbReference type="Rhea" id="RHEA-COMP:10464"/>
        <dbReference type="Rhea" id="RHEA-COMP:17353"/>
        <dbReference type="ChEBI" id="CHEBI:15377"/>
        <dbReference type="ChEBI" id="CHEBI:15378"/>
        <dbReference type="ChEBI" id="CHEBI:83064"/>
        <dbReference type="ChEBI" id="CHEBI:173113"/>
        <dbReference type="EC" id="3.1.4.58"/>
    </reaction>
</comment>
<comment type="caution">
    <text evidence="3">The sequence shown here is derived from an EMBL/GenBank/DDBJ whole genome shotgun (WGS) entry which is preliminary data.</text>
</comment>
<dbReference type="RefSeq" id="WP_188915400.1">
    <property type="nucleotide sequence ID" value="NZ_BMMF01000016.1"/>
</dbReference>
<proteinExistence type="inferred from homology"/>
<dbReference type="EC" id="3.1.4.58" evidence="2"/>
<feature type="active site" description="Proton acceptor" evidence="2">
    <location>
        <position position="121"/>
    </location>
</feature>
<dbReference type="EMBL" id="BMMF01000016">
    <property type="protein sequence ID" value="GGK51897.1"/>
    <property type="molecule type" value="Genomic_DNA"/>
</dbReference>
<reference evidence="3 4" key="1">
    <citation type="journal article" date="2014" name="Int. J. Syst. Evol. Microbiol.">
        <title>Complete genome sequence of Corynebacterium casei LMG S-19264T (=DSM 44701T), isolated from a smear-ripened cheese.</title>
        <authorList>
            <consortium name="US DOE Joint Genome Institute (JGI-PGF)"/>
            <person name="Walter F."/>
            <person name="Albersmeier A."/>
            <person name="Kalinowski J."/>
            <person name="Ruckert C."/>
        </authorList>
    </citation>
    <scope>NUCLEOTIDE SEQUENCE [LARGE SCALE GENOMIC DNA]</scope>
    <source>
        <strain evidence="3 4">CGMCC 1.9161</strain>
    </source>
</reference>
<comment type="function">
    <text evidence="2">Hydrolyzes RNA 2',3'-cyclic phosphodiester to an RNA 2'-phosphomonoester.</text>
</comment>
<dbReference type="PANTHER" id="PTHR35561">
    <property type="entry name" value="RNA 2',3'-CYCLIC PHOSPHODIESTERASE"/>
    <property type="match status" value="1"/>
</dbReference>
<evidence type="ECO:0000256" key="1">
    <source>
        <dbReference type="ARBA" id="ARBA00022801"/>
    </source>
</evidence>
<dbReference type="PANTHER" id="PTHR35561:SF1">
    <property type="entry name" value="RNA 2',3'-CYCLIC PHOSPHODIESTERASE"/>
    <property type="match status" value="1"/>
</dbReference>
<dbReference type="Pfam" id="PF13563">
    <property type="entry name" value="2_5_RNA_ligase2"/>
    <property type="match status" value="1"/>
</dbReference>
<dbReference type="Proteomes" id="UP000600449">
    <property type="component" value="Unassembled WGS sequence"/>
</dbReference>
<feature type="short sequence motif" description="HXTX 2" evidence="2">
    <location>
        <begin position="121"/>
        <end position="124"/>
    </location>
</feature>
<keyword evidence="4" id="KW-1185">Reference proteome</keyword>
<feature type="active site" description="Proton donor" evidence="2">
    <location>
        <position position="37"/>
    </location>
</feature>
<name>A0A917QJE9_9HYPH</name>
<dbReference type="AlphaFoldDB" id="A0A917QJE9"/>
<keyword evidence="1 2" id="KW-0378">Hydrolase</keyword>
<comment type="similarity">
    <text evidence="2">Belongs to the 2H phosphoesterase superfamily. ThpR family.</text>
</comment>